<evidence type="ECO:0000256" key="1">
    <source>
        <dbReference type="SAM" id="MobiDB-lite"/>
    </source>
</evidence>
<dbReference type="PANTHER" id="PTHR34606:SF15">
    <property type="entry name" value="BON DOMAIN-CONTAINING PROTEIN"/>
    <property type="match status" value="1"/>
</dbReference>
<dbReference type="PANTHER" id="PTHR34606">
    <property type="entry name" value="BON DOMAIN-CONTAINING PROTEIN"/>
    <property type="match status" value="1"/>
</dbReference>
<feature type="compositionally biased region" description="Polar residues" evidence="1">
    <location>
        <begin position="227"/>
        <end position="237"/>
    </location>
</feature>
<evidence type="ECO:0000313" key="3">
    <source>
        <dbReference type="EMBL" id="MEN2752653.1"/>
    </source>
</evidence>
<organism evidence="3 4">
    <name type="scientific">Psychrobacter saeujeotis</name>
    <dbReference type="NCBI Taxonomy" id="3143436"/>
    <lineage>
        <taxon>Bacteria</taxon>
        <taxon>Pseudomonadati</taxon>
        <taxon>Pseudomonadota</taxon>
        <taxon>Gammaproteobacteria</taxon>
        <taxon>Moraxellales</taxon>
        <taxon>Moraxellaceae</taxon>
        <taxon>Psychrobacter</taxon>
    </lineage>
</organism>
<dbReference type="EMBL" id="JBDGHN010000010">
    <property type="protein sequence ID" value="MEN2752653.1"/>
    <property type="molecule type" value="Genomic_DNA"/>
</dbReference>
<dbReference type="InterPro" id="IPR007055">
    <property type="entry name" value="BON_dom"/>
</dbReference>
<sequence length="285" mass="30652">MTRLYTFKSVYKTPRVAINRAMIGAVLMASMVSTGCTTNYLTNSTEGTYGVPVTERTIPQRLLDRSIEHTAKINVYGLQEDLQTNSRISIDSFYSEVLLTGEVPTEALKTQIEKVVGSMPDVRRVYNELNVSVARGYSSTVHDGYITSKLMAKTAANNAVKASQLKAVTNDGVVYIMGRVTPTQQSHLIDIANSTAGITELVLLTTVVDNRGLPINDADIMSESEPKNTATQATSTGPIVREIEPATAAGNVAPTTPVANNSASEAGDLTEQPSSSPYVNLYQNP</sequence>
<dbReference type="SMART" id="SM00749">
    <property type="entry name" value="BON"/>
    <property type="match status" value="2"/>
</dbReference>
<accession>A0ABU9XB60</accession>
<evidence type="ECO:0000259" key="2">
    <source>
        <dbReference type="PROSITE" id="PS50914"/>
    </source>
</evidence>
<dbReference type="Gene3D" id="3.40.1520.20">
    <property type="match status" value="1"/>
</dbReference>
<evidence type="ECO:0000313" key="4">
    <source>
        <dbReference type="Proteomes" id="UP001461960"/>
    </source>
</evidence>
<feature type="compositionally biased region" description="Polar residues" evidence="1">
    <location>
        <begin position="253"/>
        <end position="264"/>
    </location>
</feature>
<keyword evidence="4" id="KW-1185">Reference proteome</keyword>
<dbReference type="RefSeq" id="WP_299221835.1">
    <property type="nucleotide sequence ID" value="NZ_JBDGHN010000010.1"/>
</dbReference>
<protein>
    <submittedName>
        <fullName evidence="3">BON domain-containing protein</fullName>
    </submittedName>
</protein>
<name>A0ABU9XB60_9GAMM</name>
<reference evidence="3 4" key="1">
    <citation type="submission" date="2024-05" db="EMBL/GenBank/DDBJ databases">
        <authorList>
            <person name="Kim H.-Y."/>
            <person name="Kim E."/>
            <person name="Cai Y."/>
            <person name="Yang S.-M."/>
            <person name="Lee W."/>
        </authorList>
    </citation>
    <scope>NUCLEOTIDE SEQUENCE [LARGE SCALE GENOMIC DNA]</scope>
    <source>
        <strain evidence="3 4">FBL11</strain>
    </source>
</reference>
<dbReference type="Proteomes" id="UP001461960">
    <property type="component" value="Unassembled WGS sequence"/>
</dbReference>
<feature type="domain" description="BON" evidence="2">
    <location>
        <begin position="64"/>
        <end position="133"/>
    </location>
</feature>
<dbReference type="InterPro" id="IPR014004">
    <property type="entry name" value="Transpt-assoc_nodulatn_dom_bac"/>
</dbReference>
<dbReference type="PROSITE" id="PS50914">
    <property type="entry name" value="BON"/>
    <property type="match status" value="1"/>
</dbReference>
<feature type="region of interest" description="Disordered" evidence="1">
    <location>
        <begin position="218"/>
        <end position="285"/>
    </location>
</feature>
<dbReference type="Pfam" id="PF04972">
    <property type="entry name" value="BON"/>
    <property type="match status" value="2"/>
</dbReference>
<proteinExistence type="predicted"/>
<gene>
    <name evidence="3" type="ORF">AAIR29_13525</name>
</gene>
<comment type="caution">
    <text evidence="3">The sequence shown here is derived from an EMBL/GenBank/DDBJ whole genome shotgun (WGS) entry which is preliminary data.</text>
</comment>
<feature type="compositionally biased region" description="Polar residues" evidence="1">
    <location>
        <begin position="271"/>
        <end position="285"/>
    </location>
</feature>
<dbReference type="InterPro" id="IPR051686">
    <property type="entry name" value="Lipoprotein_DolP"/>
</dbReference>